<dbReference type="EMBL" id="CAKKTJ010000100">
    <property type="protein sequence ID" value="CAH0474240.1"/>
    <property type="molecule type" value="Genomic_DNA"/>
</dbReference>
<comment type="caution">
    <text evidence="10">The sequence shown here is derived from an EMBL/GenBank/DDBJ whole genome shotgun (WGS) entry which is preliminary data.</text>
</comment>
<dbReference type="InterPro" id="IPR036236">
    <property type="entry name" value="Znf_C2H2_sf"/>
</dbReference>
<dbReference type="FunFam" id="3.30.160.60:FF:000072">
    <property type="entry name" value="zinc finger protein 143 isoform X1"/>
    <property type="match status" value="1"/>
</dbReference>
<proteinExistence type="predicted"/>
<evidence type="ECO:0000313" key="10">
    <source>
        <dbReference type="EMBL" id="CAH0474240.1"/>
    </source>
</evidence>
<dbReference type="Pfam" id="PF17035">
    <property type="entry name" value="BET"/>
    <property type="match status" value="1"/>
</dbReference>
<evidence type="ECO:0000256" key="8">
    <source>
        <dbReference type="SAM" id="MobiDB-lite"/>
    </source>
</evidence>
<dbReference type="PROSITE" id="PS50157">
    <property type="entry name" value="ZINC_FINGER_C2H2_2"/>
    <property type="match status" value="4"/>
</dbReference>
<dbReference type="SUPFAM" id="SSF57667">
    <property type="entry name" value="beta-beta-alpha zinc fingers"/>
    <property type="match status" value="3"/>
</dbReference>
<feature type="domain" description="C2H2-type" evidence="9">
    <location>
        <begin position="408"/>
        <end position="437"/>
    </location>
</feature>
<dbReference type="GO" id="GO:0008270">
    <property type="term" value="F:zinc ion binding"/>
    <property type="evidence" value="ECO:0007669"/>
    <property type="project" value="UniProtKB-KW"/>
</dbReference>
<dbReference type="Gene3D" id="3.30.160.60">
    <property type="entry name" value="Classic Zinc Finger"/>
    <property type="match status" value="4"/>
</dbReference>
<reference evidence="10" key="1">
    <citation type="submission" date="2021-11" db="EMBL/GenBank/DDBJ databases">
        <authorList>
            <person name="Islam A."/>
            <person name="Islam S."/>
            <person name="Flora M.S."/>
            <person name="Rahman M."/>
            <person name="Ziaur R.M."/>
            <person name="Epstein J.H."/>
            <person name="Hassan M."/>
            <person name="Klassen M."/>
            <person name="Woodard K."/>
            <person name="Webb A."/>
            <person name="Webby R.J."/>
            <person name="El Zowalaty M.E."/>
        </authorList>
    </citation>
    <scope>NUCLEOTIDE SEQUENCE</scope>
    <source>
        <strain evidence="10">Pbs3</strain>
    </source>
</reference>
<evidence type="ECO:0000256" key="3">
    <source>
        <dbReference type="ARBA" id="ARBA00022737"/>
    </source>
</evidence>
<dbReference type="InterPro" id="IPR038336">
    <property type="entry name" value="NET_sf"/>
</dbReference>
<dbReference type="AlphaFoldDB" id="A0AAU9KNW1"/>
<keyword evidence="4 7" id="KW-0863">Zinc-finger</keyword>
<dbReference type="InterPro" id="IPR013087">
    <property type="entry name" value="Znf_C2H2_type"/>
</dbReference>
<dbReference type="GO" id="GO:0000978">
    <property type="term" value="F:RNA polymerase II cis-regulatory region sequence-specific DNA binding"/>
    <property type="evidence" value="ECO:0007669"/>
    <property type="project" value="TreeGrafter"/>
</dbReference>
<dbReference type="SMART" id="SM00355">
    <property type="entry name" value="ZnF_C2H2"/>
    <property type="match status" value="4"/>
</dbReference>
<dbReference type="GO" id="GO:0005634">
    <property type="term" value="C:nucleus"/>
    <property type="evidence" value="ECO:0007669"/>
    <property type="project" value="UniProtKB-SubCell"/>
</dbReference>
<dbReference type="GO" id="GO:0000981">
    <property type="term" value="F:DNA-binding transcription factor activity, RNA polymerase II-specific"/>
    <property type="evidence" value="ECO:0007669"/>
    <property type="project" value="TreeGrafter"/>
</dbReference>
<feature type="domain" description="C2H2-type" evidence="9">
    <location>
        <begin position="378"/>
        <end position="407"/>
    </location>
</feature>
<dbReference type="FunFam" id="3.30.160.60:FF:000125">
    <property type="entry name" value="Putative zinc finger protein 143"/>
    <property type="match status" value="1"/>
</dbReference>
<evidence type="ECO:0000256" key="5">
    <source>
        <dbReference type="ARBA" id="ARBA00022833"/>
    </source>
</evidence>
<comment type="subcellular location">
    <subcellularLocation>
        <location evidence="1">Nucleus</location>
    </subcellularLocation>
</comment>
<evidence type="ECO:0000313" key="11">
    <source>
        <dbReference type="Proteomes" id="UP001160483"/>
    </source>
</evidence>
<keyword evidence="5" id="KW-0862">Zinc</keyword>
<dbReference type="Proteomes" id="UP001160483">
    <property type="component" value="Unassembled WGS sequence"/>
</dbReference>
<feature type="domain" description="C2H2-type" evidence="9">
    <location>
        <begin position="350"/>
        <end position="377"/>
    </location>
</feature>
<feature type="region of interest" description="Disordered" evidence="8">
    <location>
        <begin position="458"/>
        <end position="478"/>
    </location>
</feature>
<evidence type="ECO:0000256" key="7">
    <source>
        <dbReference type="PROSITE-ProRule" id="PRU00042"/>
    </source>
</evidence>
<protein>
    <recommendedName>
        <fullName evidence="9">C2H2-type domain-containing protein</fullName>
    </recommendedName>
</protein>
<feature type="compositionally biased region" description="Low complexity" evidence="8">
    <location>
        <begin position="1"/>
        <end position="19"/>
    </location>
</feature>
<dbReference type="InterPro" id="IPR050329">
    <property type="entry name" value="GLI_C2H2-zinc-finger"/>
</dbReference>
<dbReference type="FunFam" id="3.30.160.60:FF:002343">
    <property type="entry name" value="Zinc finger protein 33A"/>
    <property type="match status" value="1"/>
</dbReference>
<evidence type="ECO:0000256" key="1">
    <source>
        <dbReference type="ARBA" id="ARBA00004123"/>
    </source>
</evidence>
<evidence type="ECO:0000259" key="9">
    <source>
        <dbReference type="PROSITE" id="PS50157"/>
    </source>
</evidence>
<dbReference type="Gene3D" id="1.20.1270.220">
    <property type="match status" value="1"/>
</dbReference>
<evidence type="ECO:0000256" key="6">
    <source>
        <dbReference type="ARBA" id="ARBA00023242"/>
    </source>
</evidence>
<sequence>MSSVATVATTTPVSMSPSTHNTSPSIKRQKVTEDEASVAVIESKDGILDASLTMENTSENTPKNEAGSCSNLTLSLQKDPSWMLGDVDNFSGLSAIPSMNAVLEKRTSSQFSIGSLLPSSVSGNEVHITDDSRTEDAAMDNGEATTDHEGQGPAGTTSTIAMVATMAAGSGGNTKYMEPVTGDYMYPENVKPMSFYDKQRLVQKITMLPSQYLRGLMDVISKYQPDTVRQIDDDGYAFDLGQMNENTVWAISDYVKDSMIELDGYIKSLNQTGISLSTEEMRQVGGTILTATSAGISSTTARHLNDNLVLNPTKMSSITNNENQNKFLEQVEMYSKPKVTKSRVKPSKKHECPTCNKQFRGRSELQNHIRTHTGEKPLRCSYTGCTKRYAHSSNLRAHERTHAGIKPYTCHYDGCGKSFAHSVSLKEHIWMHAGFQPYVCPYEGCQKKFTQVSNFARHKKTHEKEDRSENEHSIESDD</sequence>
<dbReference type="PANTHER" id="PTHR19818:SF139">
    <property type="entry name" value="PAIR-RULE PROTEIN ODD-PAIRED"/>
    <property type="match status" value="1"/>
</dbReference>
<dbReference type="PANTHER" id="PTHR19818">
    <property type="entry name" value="ZINC FINGER PROTEIN ZIC AND GLI"/>
    <property type="match status" value="1"/>
</dbReference>
<name>A0AAU9KNW1_9STRA</name>
<dbReference type="PROSITE" id="PS00028">
    <property type="entry name" value="ZINC_FINGER_C2H2_1"/>
    <property type="match status" value="4"/>
</dbReference>
<feature type="domain" description="C2H2-type" evidence="9">
    <location>
        <begin position="438"/>
        <end position="467"/>
    </location>
</feature>
<feature type="region of interest" description="Disordered" evidence="8">
    <location>
        <begin position="1"/>
        <end position="34"/>
    </location>
</feature>
<accession>A0AAU9KNW1</accession>
<keyword evidence="2" id="KW-0479">Metal-binding</keyword>
<keyword evidence="3" id="KW-0677">Repeat</keyword>
<evidence type="ECO:0000256" key="2">
    <source>
        <dbReference type="ARBA" id="ARBA00022723"/>
    </source>
</evidence>
<gene>
    <name evidence="10" type="ORF">PBS003_LOCUS1101</name>
</gene>
<dbReference type="InterPro" id="IPR027353">
    <property type="entry name" value="NET_dom"/>
</dbReference>
<organism evidence="10 11">
    <name type="scientific">Peronospora belbahrii</name>
    <dbReference type="NCBI Taxonomy" id="622444"/>
    <lineage>
        <taxon>Eukaryota</taxon>
        <taxon>Sar</taxon>
        <taxon>Stramenopiles</taxon>
        <taxon>Oomycota</taxon>
        <taxon>Peronosporomycetes</taxon>
        <taxon>Peronosporales</taxon>
        <taxon>Peronosporaceae</taxon>
        <taxon>Peronospora</taxon>
    </lineage>
</organism>
<keyword evidence="6" id="KW-0539">Nucleus</keyword>
<evidence type="ECO:0000256" key="4">
    <source>
        <dbReference type="ARBA" id="ARBA00022771"/>
    </source>
</evidence>
<dbReference type="FunFam" id="3.30.160.60:FF:001102">
    <property type="entry name" value="Transcription factor IIIA"/>
    <property type="match status" value="1"/>
</dbReference>
<feature type="compositionally biased region" description="Basic and acidic residues" evidence="8">
    <location>
        <begin position="462"/>
        <end position="478"/>
    </location>
</feature>
<dbReference type="GO" id="GO:0045944">
    <property type="term" value="P:positive regulation of transcription by RNA polymerase II"/>
    <property type="evidence" value="ECO:0007669"/>
    <property type="project" value="UniProtKB-ARBA"/>
</dbReference>
<dbReference type="Pfam" id="PF00096">
    <property type="entry name" value="zf-C2H2"/>
    <property type="match status" value="4"/>
</dbReference>